<dbReference type="EMBL" id="JABTEG010000012">
    <property type="protein sequence ID" value="KAG4304065.1"/>
    <property type="molecule type" value="Genomic_DNA"/>
</dbReference>
<evidence type="ECO:0000313" key="2">
    <source>
        <dbReference type="Proteomes" id="UP000768646"/>
    </source>
</evidence>
<organism evidence="1 2">
    <name type="scientific">Pneumocystis oryctolagi</name>
    <dbReference type="NCBI Taxonomy" id="42067"/>
    <lineage>
        <taxon>Eukaryota</taxon>
        <taxon>Fungi</taxon>
        <taxon>Dikarya</taxon>
        <taxon>Ascomycota</taxon>
        <taxon>Taphrinomycotina</taxon>
        <taxon>Pneumocystomycetes</taxon>
        <taxon>Pneumocystaceae</taxon>
        <taxon>Pneumocystis</taxon>
    </lineage>
</organism>
<comment type="caution">
    <text evidence="1">The sequence shown here is derived from an EMBL/GenBank/DDBJ whole genome shotgun (WGS) entry which is preliminary data.</text>
</comment>
<reference evidence="1 2" key="1">
    <citation type="journal article" date="2021" name="Commun. Biol.">
        <title>Genomic insights into the host specific adaptation of the Pneumocystis genus.</title>
        <authorList>
            <person name="Cisse O.H."/>
            <person name="Ma L."/>
            <person name="Dekker J.P."/>
            <person name="Khil P.P."/>
            <person name="Youn J.-H."/>
            <person name="Brenchley J.M."/>
            <person name="Blair R."/>
            <person name="Pahar B."/>
            <person name="Chabe M."/>
            <person name="Van Rompay K.K.A."/>
            <person name="Keesler R."/>
            <person name="Sukura A."/>
            <person name="Hirsch V."/>
            <person name="Kutty G."/>
            <person name="Liu Y."/>
            <person name="Peng L."/>
            <person name="Chen J."/>
            <person name="Song J."/>
            <person name="Weissenbacher-Lang C."/>
            <person name="Xu J."/>
            <person name="Upham N.S."/>
            <person name="Stajich J.E."/>
            <person name="Cuomo C.A."/>
            <person name="Cushion M.T."/>
            <person name="Kovacs J.A."/>
        </authorList>
    </citation>
    <scope>NUCLEOTIDE SEQUENCE [LARGE SCALE GENOMIC DNA]</scope>
    <source>
        <strain evidence="1 2">RABM</strain>
    </source>
</reference>
<evidence type="ECO:0000313" key="1">
    <source>
        <dbReference type="EMBL" id="KAG4304065.1"/>
    </source>
</evidence>
<protein>
    <submittedName>
        <fullName evidence="1">Uncharacterized protein</fullName>
    </submittedName>
</protein>
<dbReference type="Proteomes" id="UP000768646">
    <property type="component" value="Unassembled WGS sequence"/>
</dbReference>
<proteinExistence type="predicted"/>
<name>A0ACB7C9M3_9ASCO</name>
<keyword evidence="2" id="KW-1185">Reference proteome</keyword>
<accession>A0ACB7C9M3</accession>
<gene>
    <name evidence="1" type="ORF">PORY_002588</name>
</gene>
<sequence length="174" mass="20596">MSYNGYIIVYYGVLLLKLMKYYRIGLPTPRGSGTNGYIMRNLSHIKHVRETVKPYTPVRNTSKKPDKDILEHDRKRKIEVKVLKYKEDLEDSGELCEEEIEKKVNDYRKKLQDQEKDNVVTYSDVKNLKVYQVHELATAKVRELEKLRKAFGIREDYEEGDAFKRMNEKSAMLK</sequence>